<comment type="caution">
    <text evidence="1">The sequence shown here is derived from an EMBL/GenBank/DDBJ whole genome shotgun (WGS) entry which is preliminary data.</text>
</comment>
<gene>
    <name evidence="1" type="ORF">LJD61_07235</name>
</gene>
<proteinExistence type="predicted"/>
<dbReference type="EMBL" id="JAJEKE010000004">
    <property type="protein sequence ID" value="MCQ1529345.1"/>
    <property type="molecule type" value="Genomic_DNA"/>
</dbReference>
<dbReference type="Proteomes" id="UP001651880">
    <property type="component" value="Unassembled WGS sequence"/>
</dbReference>
<evidence type="ECO:0000313" key="1">
    <source>
        <dbReference type="EMBL" id="MCQ1529345.1"/>
    </source>
</evidence>
<protein>
    <submittedName>
        <fullName evidence="1">DUF3841 domain-containing protein</fullName>
    </submittedName>
</protein>
<accession>A0ABT1NDK8</accession>
<dbReference type="RefSeq" id="WP_255226861.1">
    <property type="nucleotide sequence ID" value="NZ_JAJEKE010000004.1"/>
</dbReference>
<name>A0ABT1NDK8_9FIRM</name>
<sequence>MNSITVWTKQNENVAKELDETGRYIAKKEYIFKDLDEHAYLVLEAYNWLVKNTPGTAQKPDDAEFPIWVSFTREATMLPSTGTIILELTLDPSLITRVNIDKWGTILNYSYIPADEQDAKHHRQLLEQYGISDAKAYMSQFYPQIKRKIIDSWSRLFDESIVIGSNKNYGNIWEVKKEWVTKIIR</sequence>
<reference evidence="1 2" key="1">
    <citation type="submission" date="2021-10" db="EMBL/GenBank/DDBJ databases">
        <title>Lutispora strain m25 sp. nov., a thermophilic, non-spore-forming bacterium isolated from a lab-scale methanogenic bioreactor digesting anaerobic sludge.</title>
        <authorList>
            <person name="El Houari A."/>
            <person name="Mcdonald J."/>
        </authorList>
    </citation>
    <scope>NUCLEOTIDE SEQUENCE [LARGE SCALE GENOMIC DNA]</scope>
    <source>
        <strain evidence="2">m25</strain>
    </source>
</reference>
<dbReference type="InterPro" id="IPR024211">
    <property type="entry name" value="DUF3841"/>
</dbReference>
<keyword evidence="2" id="KW-1185">Reference proteome</keyword>
<evidence type="ECO:0000313" key="2">
    <source>
        <dbReference type="Proteomes" id="UP001651880"/>
    </source>
</evidence>
<dbReference type="Pfam" id="PF12952">
    <property type="entry name" value="DUF3841"/>
    <property type="match status" value="1"/>
</dbReference>
<organism evidence="1 2">
    <name type="scientific">Lutispora saccharofermentans</name>
    <dbReference type="NCBI Taxonomy" id="3024236"/>
    <lineage>
        <taxon>Bacteria</taxon>
        <taxon>Bacillati</taxon>
        <taxon>Bacillota</taxon>
        <taxon>Clostridia</taxon>
        <taxon>Lutisporales</taxon>
        <taxon>Lutisporaceae</taxon>
        <taxon>Lutispora</taxon>
    </lineage>
</organism>